<feature type="compositionally biased region" description="Polar residues" evidence="2">
    <location>
        <begin position="1255"/>
        <end position="1270"/>
    </location>
</feature>
<evidence type="ECO:0000256" key="2">
    <source>
        <dbReference type="SAM" id="MobiDB-lite"/>
    </source>
</evidence>
<feature type="compositionally biased region" description="Low complexity" evidence="2">
    <location>
        <begin position="1031"/>
        <end position="1047"/>
    </location>
</feature>
<feature type="region of interest" description="Disordered" evidence="2">
    <location>
        <begin position="1154"/>
        <end position="1758"/>
    </location>
</feature>
<feature type="compositionally biased region" description="Low complexity" evidence="2">
    <location>
        <begin position="1321"/>
        <end position="1402"/>
    </location>
</feature>
<feature type="compositionally biased region" description="Basic and acidic residues" evidence="2">
    <location>
        <begin position="778"/>
        <end position="793"/>
    </location>
</feature>
<feature type="compositionally biased region" description="Basic and acidic residues" evidence="2">
    <location>
        <begin position="1669"/>
        <end position="1681"/>
    </location>
</feature>
<feature type="compositionally biased region" description="Low complexity" evidence="2">
    <location>
        <begin position="1198"/>
        <end position="1236"/>
    </location>
</feature>
<feature type="region of interest" description="Disordered" evidence="2">
    <location>
        <begin position="317"/>
        <end position="339"/>
    </location>
</feature>
<accession>A0A482XA55</accession>
<sequence>MMSRRFSDAQNYYQRMKELQEKLKQSEDERMRLEKKFNKILQTVRAEDRIRKLSSAKDNYLQLLEEDRMRSDRNDSLMQILDRIENRACSINAKTERLRLLRKHYEAYMERTYPGWKANESKFYESYNEKLKAINSHFRTLSNDYTDLPTWRTSQDIDISRDDVSSASAYSVVNFPQTSYLNTSSFNVSDQTGARSSNITNSDSQPTIYNNYSYSQPSREPSIQAPTFSSYKDVSNLGKGTSFKSSNYTLNNLANPIKNTFSTSYSKPASIVSDFDSEAFQLNNDVNNSRTRQSDVDIDKDFNTKPDYYTNDLLDRTVNNPHINSYSPRFSRYDSSRQPLKNSYNQISSVEKFSKYSRPSSYDKNYTPRSLTRSSSLDTFTTKYSPRYRYQHTSPSSYSGDKLFRSNSLGRIPQETRLSYPGAHDYGGGYYRKYSPRSRFSERKNYSTLSPMSTTNRIPSDAGYFSHRSTSPANSSTYSSYNTAGYSYNRYNTTPRLTRSNSFQKNYDPPYTATAPRRSVTSNLPYMSTLSRSQSFSEIDDLDYLSRKKNYDMSGWNQYPMGRERFYYDSRNSNNQPVNSYSNQYQPTYSPEPSYTTKSYSFQADKSTSTDDGYDEDRAVYGRRMNRVHYADDIDSSNSGPTLNYNDYTTERLLDNSKKTYSRDLNPQKPINEFGISTVGAAEKTLSSQSTGIHDRKKLSTKEEPDRVSSNELKSHTALPYSQQILQTLEERTEEDITQSTSENPSLGSEQHWENEIGKLKDIMNYDSQPDRNAPGYGKDHDISTEQPYRDYYNKSSQSPRQSPKPMDDQTRELDKTKENSQFPDLKQEIEMLKKKSQTTTYDRNGFKHDGEMTHSNSASDYQPNGRVIPNEQYPIQPPYYPNSDYDAYTSGHIPQEQKVPPNYHPQPTEYMTDNIGGGVTQRVSPSHLEESQVLEKQDQPEKYDKKYNDMGGSNRELNKSSIDYPPRQISPIPQSRDSKEYVQGSQDNKQAIFPHQESTTGYLTDVGQEQISPRNSQTSSDKSPLQSQYNIDNSNNDNDLGNTNIIQPPKGVKQEAAIDNSQADKISKINHPSLQKRNSSIGMNQNIPGLNIQNKKSSLQTQPEEKTRISSDNRSPLPLANVQSTPVNNQNLMKKENAAVKYDQTQPSLQTMHDNKQKVDTVQEQHNTPNISQNYQPQQQPFKNGEQQIRSDESKEQNQQPPTQTSQQLDETSSQQPVIQNQQQYEQQQYQNYAESEQDHYNYNAPGGDDYQPQYDNANAYQYNEDQLAQQYPDDQQYQEPQYPQQEQYPQTQDQQYPKTQDSLQESLREGQYAHEQEGQYKQQQEGQYLQQQEGQYPQQQEGPYPQQQEGQYPQQQDGQYPQQQEGQYPQQQEGQYPQQQDIQYAQQQGDQYPQPQEYQQKPMGNYPSQPDQQYPGDNMGSDQLPIDRQYPEGEMPEQFSGNPNEQQYHEQPYSGEQMPQEYMQEDNQQPYQDGQYGQQYDDGQMAQQYPADQYNNYQQDNQAYPENYYEQQQQGYEGYEQAEDHYQQNPEQYQATKPEEQFYPEGQVDNREQQPKDQYPPNEQTIPSAVNYEQQAEQQSASIPEQQVADNRPANAQQENQDKESNKLQEESQQETSKVEPEKHPSPESNKVENDKKGEAKSANSTKPDVAAEPTPATGEKPATKQPTKDKTADGKPEVKTPAAAVKAEKTAENSGGGTAKTTARAGDKKGGADAGGKSAGVAKTADGKPAVKKAGEKMGLKGAAVAARTASKLQK</sequence>
<feature type="compositionally biased region" description="Basic and acidic residues" evidence="2">
    <location>
        <begin position="1619"/>
        <end position="1642"/>
    </location>
</feature>
<name>A0A482XA55_LAOST</name>
<feature type="region of interest" description="Disordered" evidence="2">
    <location>
        <begin position="1010"/>
        <end position="1133"/>
    </location>
</feature>
<keyword evidence="1" id="KW-0175">Coiled coil</keyword>
<dbReference type="Proteomes" id="UP000291343">
    <property type="component" value="Unassembled WGS sequence"/>
</dbReference>
<feature type="compositionally biased region" description="Polar residues" evidence="2">
    <location>
        <begin position="1563"/>
        <end position="1601"/>
    </location>
</feature>
<evidence type="ECO:0000313" key="4">
    <source>
        <dbReference type="Proteomes" id="UP000291343"/>
    </source>
</evidence>
<feature type="compositionally biased region" description="Low complexity" evidence="2">
    <location>
        <begin position="1470"/>
        <end position="1521"/>
    </location>
</feature>
<feature type="compositionally biased region" description="Polar residues" evidence="2">
    <location>
        <begin position="854"/>
        <end position="863"/>
    </location>
</feature>
<feature type="coiled-coil region" evidence="1">
    <location>
        <begin position="9"/>
        <end position="43"/>
    </location>
</feature>
<feature type="compositionally biased region" description="Basic and acidic residues" evidence="2">
    <location>
        <begin position="1602"/>
        <end position="1612"/>
    </location>
</feature>
<organism evidence="3 4">
    <name type="scientific">Laodelphax striatellus</name>
    <name type="common">Small brown planthopper</name>
    <name type="synonym">Delphax striatella</name>
    <dbReference type="NCBI Taxonomy" id="195883"/>
    <lineage>
        <taxon>Eukaryota</taxon>
        <taxon>Metazoa</taxon>
        <taxon>Ecdysozoa</taxon>
        <taxon>Arthropoda</taxon>
        <taxon>Hexapoda</taxon>
        <taxon>Insecta</taxon>
        <taxon>Pterygota</taxon>
        <taxon>Neoptera</taxon>
        <taxon>Paraneoptera</taxon>
        <taxon>Hemiptera</taxon>
        <taxon>Auchenorrhyncha</taxon>
        <taxon>Fulgoroidea</taxon>
        <taxon>Delphacidae</taxon>
        <taxon>Criomorphinae</taxon>
        <taxon>Laodelphax</taxon>
    </lineage>
</organism>
<feature type="compositionally biased region" description="Basic and acidic residues" evidence="2">
    <location>
        <begin position="1308"/>
        <end position="1320"/>
    </location>
</feature>
<feature type="compositionally biased region" description="Basic and acidic residues" evidence="2">
    <location>
        <begin position="928"/>
        <end position="949"/>
    </location>
</feature>
<feature type="compositionally biased region" description="Basic and acidic residues" evidence="2">
    <location>
        <begin position="698"/>
        <end position="715"/>
    </location>
</feature>
<feature type="compositionally biased region" description="Low complexity" evidence="2">
    <location>
        <begin position="795"/>
        <end position="805"/>
    </location>
</feature>
<feature type="compositionally biased region" description="Polar residues" evidence="2">
    <location>
        <begin position="1060"/>
        <end position="1103"/>
    </location>
</feature>
<feature type="compositionally biased region" description="Polar residues" evidence="2">
    <location>
        <begin position="492"/>
        <end position="505"/>
    </location>
</feature>
<feature type="compositionally biased region" description="Polar residues" evidence="2">
    <location>
        <begin position="738"/>
        <end position="749"/>
    </location>
</feature>
<evidence type="ECO:0000256" key="1">
    <source>
        <dbReference type="SAM" id="Coils"/>
    </source>
</evidence>
<feature type="compositionally biased region" description="Polar residues" evidence="2">
    <location>
        <begin position="570"/>
        <end position="611"/>
    </location>
</feature>
<dbReference type="OrthoDB" id="8015657at2759"/>
<protein>
    <submittedName>
        <fullName evidence="3">Uncharacterized protein</fullName>
    </submittedName>
</protein>
<feature type="region of interest" description="Disordered" evidence="2">
    <location>
        <begin position="765"/>
        <end position="987"/>
    </location>
</feature>
<dbReference type="InParanoid" id="A0A482XA55"/>
<dbReference type="EMBL" id="QKKF02015335">
    <property type="protein sequence ID" value="RZF42191.1"/>
    <property type="molecule type" value="Genomic_DNA"/>
</dbReference>
<feature type="compositionally biased region" description="Polar residues" evidence="2">
    <location>
        <begin position="1122"/>
        <end position="1133"/>
    </location>
</feature>
<feature type="compositionally biased region" description="Polar residues" evidence="2">
    <location>
        <begin position="317"/>
        <end position="328"/>
    </location>
</feature>
<keyword evidence="4" id="KW-1185">Reference proteome</keyword>
<feature type="compositionally biased region" description="Polar residues" evidence="2">
    <location>
        <begin position="1165"/>
        <end position="1189"/>
    </location>
</feature>
<evidence type="ECO:0000313" key="3">
    <source>
        <dbReference type="EMBL" id="RZF42191.1"/>
    </source>
</evidence>
<dbReference type="SMR" id="A0A482XA55"/>
<feature type="region of interest" description="Disordered" evidence="2">
    <location>
        <begin position="492"/>
        <end position="519"/>
    </location>
</feature>
<feature type="region of interest" description="Disordered" evidence="2">
    <location>
        <begin position="568"/>
        <end position="616"/>
    </location>
</feature>
<feature type="region of interest" description="Disordered" evidence="2">
    <location>
        <begin position="685"/>
        <end position="752"/>
    </location>
</feature>
<proteinExistence type="predicted"/>
<comment type="caution">
    <text evidence="3">The sequence shown here is derived from an EMBL/GenBank/DDBJ whole genome shotgun (WGS) entry which is preliminary data.</text>
</comment>
<feature type="compositionally biased region" description="Basic and acidic residues" evidence="2">
    <location>
        <begin position="1154"/>
        <end position="1164"/>
    </location>
</feature>
<feature type="compositionally biased region" description="Low complexity" evidence="2">
    <location>
        <begin position="1271"/>
        <end position="1303"/>
    </location>
</feature>
<feature type="compositionally biased region" description="Polar residues" evidence="2">
    <location>
        <begin position="1010"/>
        <end position="1030"/>
    </location>
</feature>
<feature type="compositionally biased region" description="Basic and acidic residues" evidence="2">
    <location>
        <begin position="806"/>
        <end position="819"/>
    </location>
</feature>
<gene>
    <name evidence="3" type="ORF">LSTR_LSTR004340</name>
</gene>
<reference evidence="3 4" key="1">
    <citation type="journal article" date="2017" name="Gigascience">
        <title>Genome sequence of the small brown planthopper, Laodelphax striatellus.</title>
        <authorList>
            <person name="Zhu J."/>
            <person name="Jiang F."/>
            <person name="Wang X."/>
            <person name="Yang P."/>
            <person name="Bao Y."/>
            <person name="Zhao W."/>
            <person name="Wang W."/>
            <person name="Lu H."/>
            <person name="Wang Q."/>
            <person name="Cui N."/>
            <person name="Li J."/>
            <person name="Chen X."/>
            <person name="Luo L."/>
            <person name="Yu J."/>
            <person name="Kang L."/>
            <person name="Cui F."/>
        </authorList>
    </citation>
    <scope>NUCLEOTIDE SEQUENCE [LARGE SCALE GENOMIC DNA]</scope>
    <source>
        <strain evidence="3">Lst14</strain>
    </source>
</reference>